<evidence type="ECO:0000256" key="4">
    <source>
        <dbReference type="ARBA" id="ARBA00022475"/>
    </source>
</evidence>
<feature type="transmembrane region" description="Helical" evidence="13">
    <location>
        <begin position="295"/>
        <end position="317"/>
    </location>
</feature>
<keyword evidence="12" id="KW-0175">Coiled coil</keyword>
<evidence type="ECO:0000256" key="7">
    <source>
        <dbReference type="ARBA" id="ARBA00022692"/>
    </source>
</evidence>
<dbReference type="InterPro" id="IPR007895">
    <property type="entry name" value="MASE1"/>
</dbReference>
<keyword evidence="8" id="KW-0418">Kinase</keyword>
<dbReference type="Pfam" id="PF05231">
    <property type="entry name" value="MASE1"/>
    <property type="match status" value="1"/>
</dbReference>
<dbReference type="GO" id="GO:0000155">
    <property type="term" value="F:phosphorelay sensor kinase activity"/>
    <property type="evidence" value="ECO:0007669"/>
    <property type="project" value="InterPro"/>
</dbReference>
<dbReference type="SMART" id="SM00388">
    <property type="entry name" value="HisKA"/>
    <property type="match status" value="1"/>
</dbReference>
<dbReference type="InterPro" id="IPR000700">
    <property type="entry name" value="PAS-assoc_C"/>
</dbReference>
<evidence type="ECO:0000313" key="17">
    <source>
        <dbReference type="EMBL" id="MRG97567.1"/>
    </source>
</evidence>
<keyword evidence="11 13" id="KW-0472">Membrane</keyword>
<evidence type="ECO:0000259" key="15">
    <source>
        <dbReference type="PROSITE" id="PS50112"/>
    </source>
</evidence>
<dbReference type="PROSITE" id="PS50112">
    <property type="entry name" value="PAS"/>
    <property type="match status" value="1"/>
</dbReference>
<keyword evidence="6" id="KW-0808">Transferase</keyword>
<accession>A0A6N7Q1H9</accession>
<dbReference type="InterPro" id="IPR035965">
    <property type="entry name" value="PAS-like_dom_sf"/>
</dbReference>
<dbReference type="SMART" id="SM00387">
    <property type="entry name" value="HATPase_c"/>
    <property type="match status" value="1"/>
</dbReference>
<evidence type="ECO:0000256" key="12">
    <source>
        <dbReference type="SAM" id="Coils"/>
    </source>
</evidence>
<keyword evidence="10" id="KW-0902">Two-component regulatory system</keyword>
<dbReference type="GO" id="GO:0005886">
    <property type="term" value="C:plasma membrane"/>
    <property type="evidence" value="ECO:0007669"/>
    <property type="project" value="UniProtKB-SubCell"/>
</dbReference>
<dbReference type="SUPFAM" id="SSF55874">
    <property type="entry name" value="ATPase domain of HSP90 chaperone/DNA topoisomerase II/histidine kinase"/>
    <property type="match status" value="1"/>
</dbReference>
<dbReference type="SUPFAM" id="SSF55785">
    <property type="entry name" value="PYP-like sensor domain (PAS domain)"/>
    <property type="match status" value="1"/>
</dbReference>
<keyword evidence="7 13" id="KW-0812">Transmembrane</keyword>
<sequence>MRPGAAPRTSVPWGIMHEPRSRSLPRPIGVLLLAVVYALSASLGLSLAIPPGFATAFFPASGIALAALLLGGRRLWPGVWLGSFVTNAPFLFDATTPARAVTSLLVATPIGAGATLEALAAARLFPPWDREAGAPLGRVLDVARFTALSAFACSLTSATFGTTSLIAGSRLSWDGFGSSWLTWWLGDAVGILVLTPLLLAAARPRQWVFRGRGVELVLHQLALQGFQLLLLSGRLPAHGPSYPLGHLITPFLVWAGVRLGHFGAALSVFSVSLVVTLGAAQGATPFTNSTTQTTLLFVQVFVGSMALTTLVLASVIAERRQAEAALARSRDELDRRVAERTADLTESEERYRVLVEVSPDATLLQQPAEDGVFRVVYANAAASRLLGLESTSALIGRPTFDFIPPGREEIARQRLRDALEHGSVGPVEGRVVRVDGSLLEVEIVLARVPAGRKHALLIIFRDITRRKHIEEQHAALYREAEESIRARDEFLSIASHELKTPLTSLSLKLQGLARSLRKAPDLADKIAPSLDVALRQTRRLNTLVDELLDVSRITQGRLELRIEELDLSAVVEDLLERMQETATRAGCEVRLDLEASVVGRWDRSRLEQVLMNLLSNAIKYGAGKPIDVCVRGDGAQARFWVRDRGIGIPAEDQERIFQRFERAVSVRHFGGFGLGLWIARRIVEAFGGTIVVVSAPGEGSTFTVTLPRG</sequence>
<feature type="transmembrane region" description="Helical" evidence="13">
    <location>
        <begin position="180"/>
        <end position="201"/>
    </location>
</feature>
<keyword evidence="4" id="KW-1003">Cell membrane</keyword>
<evidence type="ECO:0000256" key="9">
    <source>
        <dbReference type="ARBA" id="ARBA00022989"/>
    </source>
</evidence>
<gene>
    <name evidence="17" type="ORF">GF068_37405</name>
</gene>
<feature type="transmembrane region" description="Helical" evidence="13">
    <location>
        <begin position="251"/>
        <end position="275"/>
    </location>
</feature>
<name>A0A6N7Q1H9_9BACT</name>
<comment type="caution">
    <text evidence="17">The sequence shown here is derived from an EMBL/GenBank/DDBJ whole genome shotgun (WGS) entry which is preliminary data.</text>
</comment>
<feature type="domain" description="Histidine kinase" evidence="14">
    <location>
        <begin position="493"/>
        <end position="709"/>
    </location>
</feature>
<keyword evidence="9 13" id="KW-1133">Transmembrane helix</keyword>
<evidence type="ECO:0000256" key="8">
    <source>
        <dbReference type="ARBA" id="ARBA00022777"/>
    </source>
</evidence>
<dbReference type="PANTHER" id="PTHR43711">
    <property type="entry name" value="TWO-COMPONENT HISTIDINE KINASE"/>
    <property type="match status" value="1"/>
</dbReference>
<dbReference type="Gene3D" id="3.30.450.20">
    <property type="entry name" value="PAS domain"/>
    <property type="match status" value="1"/>
</dbReference>
<dbReference type="NCBIfam" id="TIGR00229">
    <property type="entry name" value="sensory_box"/>
    <property type="match status" value="1"/>
</dbReference>
<evidence type="ECO:0000256" key="10">
    <source>
        <dbReference type="ARBA" id="ARBA00023012"/>
    </source>
</evidence>
<feature type="transmembrane region" description="Helical" evidence="13">
    <location>
        <begin position="145"/>
        <end position="168"/>
    </location>
</feature>
<dbReference type="InterPro" id="IPR005467">
    <property type="entry name" value="His_kinase_dom"/>
</dbReference>
<dbReference type="FunFam" id="3.30.565.10:FF:000006">
    <property type="entry name" value="Sensor histidine kinase WalK"/>
    <property type="match status" value="1"/>
</dbReference>
<dbReference type="CDD" id="cd00130">
    <property type="entry name" value="PAS"/>
    <property type="match status" value="1"/>
</dbReference>
<dbReference type="AlphaFoldDB" id="A0A6N7Q1H9"/>
<dbReference type="OrthoDB" id="177675at2"/>
<dbReference type="InterPro" id="IPR000014">
    <property type="entry name" value="PAS"/>
</dbReference>
<dbReference type="EC" id="2.7.13.3" evidence="3"/>
<dbReference type="PANTHER" id="PTHR43711:SF1">
    <property type="entry name" value="HISTIDINE KINASE 1"/>
    <property type="match status" value="1"/>
</dbReference>
<feature type="transmembrane region" description="Helical" evidence="13">
    <location>
        <begin position="53"/>
        <end position="70"/>
    </location>
</feature>
<feature type="domain" description="PAS" evidence="15">
    <location>
        <begin position="347"/>
        <end position="422"/>
    </location>
</feature>
<proteinExistence type="predicted"/>
<dbReference type="InterPro" id="IPR050736">
    <property type="entry name" value="Sensor_HK_Regulatory"/>
</dbReference>
<dbReference type="PROSITE" id="PS50109">
    <property type="entry name" value="HIS_KIN"/>
    <property type="match status" value="1"/>
</dbReference>
<evidence type="ECO:0000256" key="6">
    <source>
        <dbReference type="ARBA" id="ARBA00022679"/>
    </source>
</evidence>
<dbReference type="SUPFAM" id="SSF47384">
    <property type="entry name" value="Homodimeric domain of signal transducing histidine kinase"/>
    <property type="match status" value="1"/>
</dbReference>
<dbReference type="CDD" id="cd00082">
    <property type="entry name" value="HisKA"/>
    <property type="match status" value="1"/>
</dbReference>
<evidence type="ECO:0000256" key="11">
    <source>
        <dbReference type="ARBA" id="ARBA00023136"/>
    </source>
</evidence>
<evidence type="ECO:0000256" key="3">
    <source>
        <dbReference type="ARBA" id="ARBA00012438"/>
    </source>
</evidence>
<organism evidence="17 18">
    <name type="scientific">Polyangium spumosum</name>
    <dbReference type="NCBI Taxonomy" id="889282"/>
    <lineage>
        <taxon>Bacteria</taxon>
        <taxon>Pseudomonadati</taxon>
        <taxon>Myxococcota</taxon>
        <taxon>Polyangia</taxon>
        <taxon>Polyangiales</taxon>
        <taxon>Polyangiaceae</taxon>
        <taxon>Polyangium</taxon>
    </lineage>
</organism>
<dbReference type="Proteomes" id="UP000440224">
    <property type="component" value="Unassembled WGS sequence"/>
</dbReference>
<dbReference type="Pfam" id="PF13426">
    <property type="entry name" value="PAS_9"/>
    <property type="match status" value="1"/>
</dbReference>
<protein>
    <recommendedName>
        <fullName evidence="3">histidine kinase</fullName>
        <ecNumber evidence="3">2.7.13.3</ecNumber>
    </recommendedName>
</protein>
<feature type="domain" description="PAC" evidence="16">
    <location>
        <begin position="425"/>
        <end position="475"/>
    </location>
</feature>
<comment type="subcellular location">
    <subcellularLocation>
        <location evidence="2">Cell membrane</location>
        <topology evidence="2">Multi-pass membrane protein</topology>
    </subcellularLocation>
</comment>
<dbReference type="InterPro" id="IPR004358">
    <property type="entry name" value="Sig_transdc_His_kin-like_C"/>
</dbReference>
<dbReference type="Pfam" id="PF00512">
    <property type="entry name" value="HisKA"/>
    <property type="match status" value="1"/>
</dbReference>
<dbReference type="InterPro" id="IPR036890">
    <property type="entry name" value="HATPase_C_sf"/>
</dbReference>
<keyword evidence="18" id="KW-1185">Reference proteome</keyword>
<evidence type="ECO:0000256" key="13">
    <source>
        <dbReference type="SAM" id="Phobius"/>
    </source>
</evidence>
<dbReference type="Gene3D" id="1.10.287.130">
    <property type="match status" value="1"/>
</dbReference>
<feature type="coiled-coil region" evidence="12">
    <location>
        <begin position="312"/>
        <end position="350"/>
    </location>
</feature>
<dbReference type="SMART" id="SM00091">
    <property type="entry name" value="PAS"/>
    <property type="match status" value="1"/>
</dbReference>
<evidence type="ECO:0000259" key="16">
    <source>
        <dbReference type="PROSITE" id="PS50113"/>
    </source>
</evidence>
<dbReference type="InterPro" id="IPR036097">
    <property type="entry name" value="HisK_dim/P_sf"/>
</dbReference>
<dbReference type="PRINTS" id="PR00344">
    <property type="entry name" value="BCTRLSENSOR"/>
</dbReference>
<evidence type="ECO:0000256" key="5">
    <source>
        <dbReference type="ARBA" id="ARBA00022553"/>
    </source>
</evidence>
<evidence type="ECO:0000313" key="18">
    <source>
        <dbReference type="Proteomes" id="UP000440224"/>
    </source>
</evidence>
<reference evidence="17 18" key="1">
    <citation type="submission" date="2019-10" db="EMBL/GenBank/DDBJ databases">
        <title>A soil myxobacterium in the family Polyangiaceae.</title>
        <authorList>
            <person name="Li Y."/>
            <person name="Wang J."/>
        </authorList>
    </citation>
    <scope>NUCLEOTIDE SEQUENCE [LARGE SCALE GENOMIC DNA]</scope>
    <source>
        <strain evidence="17 18">DSM 14734</strain>
    </source>
</reference>
<evidence type="ECO:0000256" key="2">
    <source>
        <dbReference type="ARBA" id="ARBA00004651"/>
    </source>
</evidence>
<dbReference type="PROSITE" id="PS50113">
    <property type="entry name" value="PAC"/>
    <property type="match status" value="1"/>
</dbReference>
<dbReference type="Gene3D" id="3.30.565.10">
    <property type="entry name" value="Histidine kinase-like ATPase, C-terminal domain"/>
    <property type="match status" value="1"/>
</dbReference>
<dbReference type="Pfam" id="PF02518">
    <property type="entry name" value="HATPase_c"/>
    <property type="match status" value="1"/>
</dbReference>
<comment type="catalytic activity">
    <reaction evidence="1">
        <text>ATP + protein L-histidine = ADP + protein N-phospho-L-histidine.</text>
        <dbReference type="EC" id="2.7.13.3"/>
    </reaction>
</comment>
<evidence type="ECO:0000256" key="1">
    <source>
        <dbReference type="ARBA" id="ARBA00000085"/>
    </source>
</evidence>
<dbReference type="EMBL" id="WJIE01000018">
    <property type="protein sequence ID" value="MRG97567.1"/>
    <property type="molecule type" value="Genomic_DNA"/>
</dbReference>
<dbReference type="InterPro" id="IPR003661">
    <property type="entry name" value="HisK_dim/P_dom"/>
</dbReference>
<feature type="transmembrane region" description="Helical" evidence="13">
    <location>
        <begin position="28"/>
        <end position="47"/>
    </location>
</feature>
<dbReference type="CDD" id="cd00075">
    <property type="entry name" value="HATPase"/>
    <property type="match status" value="1"/>
</dbReference>
<keyword evidence="5" id="KW-0597">Phosphoprotein</keyword>
<evidence type="ECO:0000259" key="14">
    <source>
        <dbReference type="PROSITE" id="PS50109"/>
    </source>
</evidence>
<dbReference type="InterPro" id="IPR003594">
    <property type="entry name" value="HATPase_dom"/>
</dbReference>